<evidence type="ECO:0000313" key="3">
    <source>
        <dbReference type="Proteomes" id="UP000054498"/>
    </source>
</evidence>
<feature type="region of interest" description="Disordered" evidence="1">
    <location>
        <begin position="82"/>
        <end position="105"/>
    </location>
</feature>
<sequence>SPPAAPRAAASAAGAAPLPAAAPVPDARALKPLDLELLANSLVERYFETISAAMDAKENATAEAAALARIRSLMDPAYQIMRADGSRDTKARRRSRPRSQGARHAEHMCMHASATYTPPDLGNFIIDDLNVTAPASNVIVVRYTLEAPGEAQFGKLLSSHPQPRISVFQWDPIEKDWKIIR</sequence>
<dbReference type="KEGG" id="mng:MNEG_15604"/>
<evidence type="ECO:0000256" key="1">
    <source>
        <dbReference type="SAM" id="MobiDB-lite"/>
    </source>
</evidence>
<keyword evidence="3" id="KW-1185">Reference proteome</keyword>
<feature type="region of interest" description="Disordered" evidence="1">
    <location>
        <begin position="1"/>
        <end position="21"/>
    </location>
</feature>
<accession>A0A0D2LK65</accession>
<dbReference type="GeneID" id="25733282"/>
<dbReference type="EMBL" id="KK105697">
    <property type="protein sequence ID" value="KIY92359.1"/>
    <property type="molecule type" value="Genomic_DNA"/>
</dbReference>
<evidence type="ECO:0000313" key="2">
    <source>
        <dbReference type="EMBL" id="KIY92359.1"/>
    </source>
</evidence>
<proteinExistence type="predicted"/>
<reference evidence="2 3" key="1">
    <citation type="journal article" date="2013" name="BMC Genomics">
        <title>Reconstruction of the lipid metabolism for the microalga Monoraphidium neglectum from its genome sequence reveals characteristics suitable for biofuel production.</title>
        <authorList>
            <person name="Bogen C."/>
            <person name="Al-Dilaimi A."/>
            <person name="Albersmeier A."/>
            <person name="Wichmann J."/>
            <person name="Grundmann M."/>
            <person name="Rupp O."/>
            <person name="Lauersen K.J."/>
            <person name="Blifernez-Klassen O."/>
            <person name="Kalinowski J."/>
            <person name="Goesmann A."/>
            <person name="Mussgnug J.H."/>
            <person name="Kruse O."/>
        </authorList>
    </citation>
    <scope>NUCLEOTIDE SEQUENCE [LARGE SCALE GENOMIC DNA]</scope>
    <source>
        <strain evidence="2 3">SAG 48.87</strain>
    </source>
</reference>
<dbReference type="AlphaFoldDB" id="A0A0D2LK65"/>
<gene>
    <name evidence="2" type="ORF">MNEG_15604</name>
</gene>
<dbReference type="OrthoDB" id="10555457at2759"/>
<organism evidence="2 3">
    <name type="scientific">Monoraphidium neglectum</name>
    <dbReference type="NCBI Taxonomy" id="145388"/>
    <lineage>
        <taxon>Eukaryota</taxon>
        <taxon>Viridiplantae</taxon>
        <taxon>Chlorophyta</taxon>
        <taxon>core chlorophytes</taxon>
        <taxon>Chlorophyceae</taxon>
        <taxon>CS clade</taxon>
        <taxon>Sphaeropleales</taxon>
        <taxon>Selenastraceae</taxon>
        <taxon>Monoraphidium</taxon>
    </lineage>
</organism>
<feature type="non-terminal residue" evidence="2">
    <location>
        <position position="1"/>
    </location>
</feature>
<dbReference type="Proteomes" id="UP000054498">
    <property type="component" value="Unassembled WGS sequence"/>
</dbReference>
<name>A0A0D2LK65_9CHLO</name>
<dbReference type="RefSeq" id="XP_013891379.1">
    <property type="nucleotide sequence ID" value="XM_014035925.1"/>
</dbReference>
<protein>
    <submittedName>
        <fullName evidence="2">Uncharacterized protein</fullName>
    </submittedName>
</protein>